<dbReference type="RefSeq" id="WP_120675924.1">
    <property type="nucleotide sequence ID" value="NZ_RBAL01000002.1"/>
</dbReference>
<evidence type="ECO:0000313" key="6">
    <source>
        <dbReference type="EMBL" id="RKN45830.1"/>
    </source>
</evidence>
<dbReference type="InterPro" id="IPR050641">
    <property type="entry name" value="RIFMO-like"/>
</dbReference>
<evidence type="ECO:0000256" key="3">
    <source>
        <dbReference type="ARBA" id="ARBA00022827"/>
    </source>
</evidence>
<comment type="caution">
    <text evidence="6">The sequence shown here is derived from an EMBL/GenBank/DDBJ whole genome shotgun (WGS) entry which is preliminary data.</text>
</comment>
<evidence type="ECO:0000256" key="2">
    <source>
        <dbReference type="ARBA" id="ARBA00022630"/>
    </source>
</evidence>
<evidence type="ECO:0000313" key="7">
    <source>
        <dbReference type="Proteomes" id="UP000272474"/>
    </source>
</evidence>
<feature type="compositionally biased region" description="Low complexity" evidence="4">
    <location>
        <begin position="446"/>
        <end position="459"/>
    </location>
</feature>
<keyword evidence="3" id="KW-0274">FAD</keyword>
<name>A0A3A9ZC15_9ACTN</name>
<feature type="domain" description="FAD-binding" evidence="5">
    <location>
        <begin position="2"/>
        <end position="333"/>
    </location>
</feature>
<comment type="cofactor">
    <cofactor evidence="1">
        <name>FAD</name>
        <dbReference type="ChEBI" id="CHEBI:57692"/>
    </cofactor>
</comment>
<dbReference type="AlphaFoldDB" id="A0A3A9ZC15"/>
<dbReference type="EMBL" id="RBAL01000002">
    <property type="protein sequence ID" value="RKN45830.1"/>
    <property type="molecule type" value="Genomic_DNA"/>
</dbReference>
<dbReference type="PANTHER" id="PTHR43004:SF19">
    <property type="entry name" value="BINDING MONOOXYGENASE, PUTATIVE (JCVI)-RELATED"/>
    <property type="match status" value="1"/>
</dbReference>
<accession>A0A3A9ZC15</accession>
<dbReference type="Proteomes" id="UP000272474">
    <property type="component" value="Unassembled WGS sequence"/>
</dbReference>
<dbReference type="Pfam" id="PF01494">
    <property type="entry name" value="FAD_binding_3"/>
    <property type="match status" value="1"/>
</dbReference>
<dbReference type="Pfam" id="PF21274">
    <property type="entry name" value="Rng_hyd_C"/>
    <property type="match status" value="2"/>
</dbReference>
<reference evidence="6 7" key="1">
    <citation type="journal article" date="2014" name="Int. J. Syst. Evol. Microbiol.">
        <title>Streptomyces hoynatensis sp. nov., isolated from deep marine sediment.</title>
        <authorList>
            <person name="Veyisoglu A."/>
            <person name="Sahin N."/>
        </authorList>
    </citation>
    <scope>NUCLEOTIDE SEQUENCE [LARGE SCALE GENOMIC DNA]</scope>
    <source>
        <strain evidence="6 7">KCTC 29097</strain>
    </source>
</reference>
<evidence type="ECO:0000256" key="1">
    <source>
        <dbReference type="ARBA" id="ARBA00001974"/>
    </source>
</evidence>
<dbReference type="InterPro" id="IPR002938">
    <property type="entry name" value="FAD-bd"/>
</dbReference>
<sequence>MARVLIAGGGPTGLMLAAELRLAGVEVRVLDRLPGRTGESRAGGLHPRTLEVLDQRGALEPFLATGTARQLAHFSALPLDFSGLATRHPHSLLILQAEVERLLEDRLAGLGVRVRWSAEIVGLRQDANGVVAEVRGPDGTELLAADYLVGCDGGRSTVRRLAGIDFPGTPATLSSLIGDVELSEPPAEWIAEERREQGRFSVFGFRPGWYRVTVTEYDRVTDRGAPAGLAELREAALRVAGTDFGMHSPRWTSRFNDAARQAAAYRAGRVLLAGDAAHIHFPAGGQGLNLGVQDAVNLGWKLALVARGLAPERLLDTYQAERHPVARRVLDNTRAQTALGRPGPHTTALREVLAGLLADEAPMSRLSGMISALDIRYPLGEGHPLLGRRMPDLGLTTERGATRVYALLQEARPVLLLLGADHAPGANPAPGGAPTPGVDPAPGEAPAPGGDSAPARAARGWGDRVRLVRARCPRERVEVPGAGEVALPTALLIRPDGHVAWTDAAPATGLPEALTTWCGPSGVRV</sequence>
<dbReference type="PANTHER" id="PTHR43004">
    <property type="entry name" value="TRK SYSTEM POTASSIUM UPTAKE PROTEIN"/>
    <property type="match status" value="1"/>
</dbReference>
<dbReference type="GO" id="GO:0016709">
    <property type="term" value="F:oxidoreductase activity, acting on paired donors, with incorporation or reduction of molecular oxygen, NAD(P)H as one donor, and incorporation of one atom of oxygen"/>
    <property type="evidence" value="ECO:0007669"/>
    <property type="project" value="UniProtKB-ARBA"/>
</dbReference>
<proteinExistence type="predicted"/>
<keyword evidence="7" id="KW-1185">Reference proteome</keyword>
<dbReference type="Gene3D" id="3.40.30.120">
    <property type="match status" value="1"/>
</dbReference>
<dbReference type="InterPro" id="IPR036188">
    <property type="entry name" value="FAD/NAD-bd_sf"/>
</dbReference>
<gene>
    <name evidence="6" type="ORF">D7294_05130</name>
</gene>
<dbReference type="OrthoDB" id="8670884at2"/>
<evidence type="ECO:0000259" key="5">
    <source>
        <dbReference type="Pfam" id="PF01494"/>
    </source>
</evidence>
<protein>
    <recommendedName>
        <fullName evidence="5">FAD-binding domain-containing protein</fullName>
    </recommendedName>
</protein>
<dbReference type="PRINTS" id="PR00420">
    <property type="entry name" value="RNGMNOXGNASE"/>
</dbReference>
<dbReference type="GO" id="GO:0071949">
    <property type="term" value="F:FAD binding"/>
    <property type="evidence" value="ECO:0007669"/>
    <property type="project" value="InterPro"/>
</dbReference>
<organism evidence="6 7">
    <name type="scientific">Streptomyces hoynatensis</name>
    <dbReference type="NCBI Taxonomy" id="1141874"/>
    <lineage>
        <taxon>Bacteria</taxon>
        <taxon>Bacillati</taxon>
        <taxon>Actinomycetota</taxon>
        <taxon>Actinomycetes</taxon>
        <taxon>Kitasatosporales</taxon>
        <taxon>Streptomycetaceae</taxon>
        <taxon>Streptomyces</taxon>
    </lineage>
</organism>
<dbReference type="Gene3D" id="3.30.70.2450">
    <property type="match status" value="1"/>
</dbReference>
<feature type="compositionally biased region" description="Pro residues" evidence="4">
    <location>
        <begin position="431"/>
        <end position="445"/>
    </location>
</feature>
<keyword evidence="2" id="KW-0285">Flavoprotein</keyword>
<evidence type="ECO:0000256" key="4">
    <source>
        <dbReference type="SAM" id="MobiDB-lite"/>
    </source>
</evidence>
<dbReference type="Gene3D" id="3.50.50.60">
    <property type="entry name" value="FAD/NAD(P)-binding domain"/>
    <property type="match status" value="1"/>
</dbReference>
<feature type="region of interest" description="Disordered" evidence="4">
    <location>
        <begin position="426"/>
        <end position="459"/>
    </location>
</feature>
<dbReference type="SUPFAM" id="SSF51905">
    <property type="entry name" value="FAD/NAD(P)-binding domain"/>
    <property type="match status" value="1"/>
</dbReference>